<gene>
    <name evidence="3" type="ORF">SISNIDRAFT_455747</name>
</gene>
<sequence length="225" mass="21404">MKLSVAAFVALVASGVSAQIVTINTPFNVVECQPSLITWSGGTPPYFLTVEPGGQPQAPELQDLGTQQGTSFSWVVPFAAGQSLGLTIKDSVGNIGQTAPFTVGAGSNTACVGSTALPTSTGSGSSSSSSSGSSSASSTSSSTTTLPATTSSSSTSGLPSSTTPSSSATSAPSSSSTSSKPATSSSSSSSTSAPASTTSSGAASLNAANAGVAGFLGAVAVVLAL</sequence>
<dbReference type="PANTHER" id="PTHR37487:SF2">
    <property type="entry name" value="EXPRESSED PROTEIN"/>
    <property type="match status" value="1"/>
</dbReference>
<feature type="signal peptide" evidence="2">
    <location>
        <begin position="1"/>
        <end position="18"/>
    </location>
</feature>
<reference evidence="3 4" key="1">
    <citation type="journal article" date="2016" name="Mol. Biol. Evol.">
        <title>Comparative Genomics of Early-Diverging Mushroom-Forming Fungi Provides Insights into the Origins of Lignocellulose Decay Capabilities.</title>
        <authorList>
            <person name="Nagy L.G."/>
            <person name="Riley R."/>
            <person name="Tritt A."/>
            <person name="Adam C."/>
            <person name="Daum C."/>
            <person name="Floudas D."/>
            <person name="Sun H."/>
            <person name="Yadav J.S."/>
            <person name="Pangilinan J."/>
            <person name="Larsson K.H."/>
            <person name="Matsuura K."/>
            <person name="Barry K."/>
            <person name="Labutti K."/>
            <person name="Kuo R."/>
            <person name="Ohm R.A."/>
            <person name="Bhattacharya S.S."/>
            <person name="Shirouzu T."/>
            <person name="Yoshinaga Y."/>
            <person name="Martin F.M."/>
            <person name="Grigoriev I.V."/>
            <person name="Hibbett D.S."/>
        </authorList>
    </citation>
    <scope>NUCLEOTIDE SEQUENCE [LARGE SCALE GENOMIC DNA]</scope>
    <source>
        <strain evidence="3 4">HHB9708</strain>
    </source>
</reference>
<proteinExistence type="predicted"/>
<dbReference type="EMBL" id="KV419410">
    <property type="protein sequence ID" value="KZS92525.1"/>
    <property type="molecule type" value="Genomic_DNA"/>
</dbReference>
<feature type="chain" id="PRO_5007853450" evidence="2">
    <location>
        <begin position="19"/>
        <end position="225"/>
    </location>
</feature>
<keyword evidence="2" id="KW-0732">Signal</keyword>
<dbReference type="AlphaFoldDB" id="A0A164TP15"/>
<protein>
    <submittedName>
        <fullName evidence="3">Uncharacterized protein</fullName>
    </submittedName>
</protein>
<evidence type="ECO:0000256" key="1">
    <source>
        <dbReference type="SAM" id="MobiDB-lite"/>
    </source>
</evidence>
<evidence type="ECO:0000313" key="4">
    <source>
        <dbReference type="Proteomes" id="UP000076722"/>
    </source>
</evidence>
<dbReference type="Proteomes" id="UP000076722">
    <property type="component" value="Unassembled WGS sequence"/>
</dbReference>
<dbReference type="OrthoDB" id="3362246at2759"/>
<name>A0A164TP15_9AGAM</name>
<feature type="region of interest" description="Disordered" evidence="1">
    <location>
        <begin position="117"/>
        <end position="201"/>
    </location>
</feature>
<evidence type="ECO:0000313" key="3">
    <source>
        <dbReference type="EMBL" id="KZS92525.1"/>
    </source>
</evidence>
<dbReference type="STRING" id="1314777.A0A164TP15"/>
<dbReference type="PANTHER" id="PTHR37487">
    <property type="entry name" value="CHROMOSOME 1, WHOLE GENOME SHOTGUN SEQUENCE"/>
    <property type="match status" value="1"/>
</dbReference>
<accession>A0A164TP15</accession>
<keyword evidence="4" id="KW-1185">Reference proteome</keyword>
<evidence type="ECO:0000256" key="2">
    <source>
        <dbReference type="SAM" id="SignalP"/>
    </source>
</evidence>
<organism evidence="3 4">
    <name type="scientific">Sistotremastrum niveocremeum HHB9708</name>
    <dbReference type="NCBI Taxonomy" id="1314777"/>
    <lineage>
        <taxon>Eukaryota</taxon>
        <taxon>Fungi</taxon>
        <taxon>Dikarya</taxon>
        <taxon>Basidiomycota</taxon>
        <taxon>Agaricomycotina</taxon>
        <taxon>Agaricomycetes</taxon>
        <taxon>Sistotremastrales</taxon>
        <taxon>Sistotremastraceae</taxon>
        <taxon>Sertulicium</taxon>
        <taxon>Sertulicium niveocremeum</taxon>
    </lineage>
</organism>